<comment type="caution">
    <text evidence="3">The sequence shown here is derived from an EMBL/GenBank/DDBJ whole genome shotgun (WGS) entry which is preliminary data.</text>
</comment>
<dbReference type="EMBL" id="CAJNNV010033311">
    <property type="protein sequence ID" value="CAE8643222.1"/>
    <property type="molecule type" value="Genomic_DNA"/>
</dbReference>
<organism evidence="3 4">
    <name type="scientific">Polarella glacialis</name>
    <name type="common">Dinoflagellate</name>
    <dbReference type="NCBI Taxonomy" id="89957"/>
    <lineage>
        <taxon>Eukaryota</taxon>
        <taxon>Sar</taxon>
        <taxon>Alveolata</taxon>
        <taxon>Dinophyceae</taxon>
        <taxon>Suessiales</taxon>
        <taxon>Suessiaceae</taxon>
        <taxon>Polarella</taxon>
    </lineage>
</organism>
<dbReference type="AlphaFoldDB" id="A0A813IY49"/>
<dbReference type="EMBL" id="CAJNNW010017418">
    <property type="protein sequence ID" value="CAE8660919.1"/>
    <property type="molecule type" value="Genomic_DNA"/>
</dbReference>
<reference evidence="3" key="1">
    <citation type="submission" date="2021-02" db="EMBL/GenBank/DDBJ databases">
        <authorList>
            <person name="Dougan E. K."/>
            <person name="Rhodes N."/>
            <person name="Thang M."/>
            <person name="Chan C."/>
        </authorList>
    </citation>
    <scope>NUCLEOTIDE SEQUENCE</scope>
</reference>
<name>A0A813IY49_POLGL</name>
<feature type="coiled-coil region" evidence="1">
    <location>
        <begin position="6"/>
        <end position="54"/>
    </location>
</feature>
<evidence type="ECO:0000313" key="4">
    <source>
        <dbReference type="Proteomes" id="UP000626109"/>
    </source>
</evidence>
<keyword evidence="1" id="KW-0175">Coiled coil</keyword>
<feature type="non-terminal residue" evidence="3">
    <location>
        <position position="1"/>
    </location>
</feature>
<evidence type="ECO:0000313" key="2">
    <source>
        <dbReference type="EMBL" id="CAE8643222.1"/>
    </source>
</evidence>
<evidence type="ECO:0000313" key="3">
    <source>
        <dbReference type="EMBL" id="CAE8660919.1"/>
    </source>
</evidence>
<evidence type="ECO:0000313" key="5">
    <source>
        <dbReference type="Proteomes" id="UP000654075"/>
    </source>
</evidence>
<keyword evidence="5" id="KW-1185">Reference proteome</keyword>
<proteinExistence type="predicted"/>
<gene>
    <name evidence="2" type="ORF">PGLA1383_LOCUS57587</name>
    <name evidence="3" type="ORF">PGLA2088_LOCUS14338</name>
</gene>
<dbReference type="Proteomes" id="UP000626109">
    <property type="component" value="Unassembled WGS sequence"/>
</dbReference>
<accession>A0A813IY49</accession>
<dbReference type="Proteomes" id="UP000654075">
    <property type="component" value="Unassembled WGS sequence"/>
</dbReference>
<protein>
    <submittedName>
        <fullName evidence="3">Uncharacterized protein</fullName>
    </submittedName>
</protein>
<sequence length="138" mass="15907">DLFTRYSDALEQLDSLKSEKQKVVLERDEISRTLDQERQQSEQVRKELEEAEPAGPAQLTVNDVLISVVFDDAAAPLEVKPWDTNFEDVVTNWLATVQRSDKLKPSLVRYLRHLEETSAAFPVRREAKLLEVHEEFAL</sequence>
<evidence type="ECO:0000256" key="1">
    <source>
        <dbReference type="SAM" id="Coils"/>
    </source>
</evidence>